<reference evidence="4 5" key="1">
    <citation type="submission" date="2018-03" db="EMBL/GenBank/DDBJ databases">
        <title>Whole genome analyses suggest that Burkholderia sensu lato contains two further novel genera in the rhizoxinica-symbiotica group Mycetohabitans gen. nov., and Trinickia gen. nov.: implications for the evolution of diazotrophy and nodulation in the Burkholderiaceae.</title>
        <authorList>
            <person name="Estrada De Los Santos P."/>
            <person name="Palmer M."/>
            <person name="Chavez-Ramirez B."/>
            <person name="Steenkamp E.T."/>
            <person name="Hirsch A.M."/>
            <person name="Manyaka P."/>
            <person name="Maluk M."/>
            <person name="Lafos M."/>
            <person name="Crook M."/>
            <person name="Gross E."/>
            <person name="Simon M.F."/>
            <person name="Bueno Dos Reis Junior F."/>
            <person name="Poole P.S."/>
            <person name="Venter S.N."/>
            <person name="James E.K."/>
        </authorList>
    </citation>
    <scope>NUCLEOTIDE SEQUENCE [LARGE SCALE GENOMIC DNA]</scope>
    <source>
        <strain evidence="4 5">JPY-366</strain>
    </source>
</reference>
<dbReference type="Pfam" id="PF03713">
    <property type="entry name" value="DUF305"/>
    <property type="match status" value="1"/>
</dbReference>
<accession>A0A2T3XQH7</accession>
<dbReference type="InterPro" id="IPR012347">
    <property type="entry name" value="Ferritin-like"/>
</dbReference>
<gene>
    <name evidence="4" type="ORF">C9I57_19900</name>
</gene>
<dbReference type="Gene3D" id="1.20.1260.10">
    <property type="match status" value="1"/>
</dbReference>
<evidence type="ECO:0000313" key="5">
    <source>
        <dbReference type="Proteomes" id="UP000240638"/>
    </source>
</evidence>
<dbReference type="PANTHER" id="PTHR36933:SF1">
    <property type="entry name" value="SLL0788 PROTEIN"/>
    <property type="match status" value="1"/>
</dbReference>
<feature type="signal peptide" evidence="2">
    <location>
        <begin position="1"/>
        <end position="31"/>
    </location>
</feature>
<organism evidence="4 5">
    <name type="scientific">Trinickia symbiotica</name>
    <dbReference type="NCBI Taxonomy" id="863227"/>
    <lineage>
        <taxon>Bacteria</taxon>
        <taxon>Pseudomonadati</taxon>
        <taxon>Pseudomonadota</taxon>
        <taxon>Betaproteobacteria</taxon>
        <taxon>Burkholderiales</taxon>
        <taxon>Burkholderiaceae</taxon>
        <taxon>Trinickia</taxon>
    </lineage>
</organism>
<dbReference type="EMBL" id="PYUC01000010">
    <property type="protein sequence ID" value="PTB18776.1"/>
    <property type="molecule type" value="Genomic_DNA"/>
</dbReference>
<evidence type="ECO:0000313" key="4">
    <source>
        <dbReference type="EMBL" id="PTB18776.1"/>
    </source>
</evidence>
<evidence type="ECO:0000259" key="3">
    <source>
        <dbReference type="Pfam" id="PF03713"/>
    </source>
</evidence>
<dbReference type="PANTHER" id="PTHR36933">
    <property type="entry name" value="SLL0788 PROTEIN"/>
    <property type="match status" value="1"/>
</dbReference>
<feature type="domain" description="DUF305" evidence="3">
    <location>
        <begin position="40"/>
        <end position="114"/>
    </location>
</feature>
<dbReference type="AlphaFoldDB" id="A0A2T3XQH7"/>
<evidence type="ECO:0000256" key="1">
    <source>
        <dbReference type="SAM" id="MobiDB-lite"/>
    </source>
</evidence>
<keyword evidence="2" id="KW-0732">Signal</keyword>
<dbReference type="Proteomes" id="UP000240638">
    <property type="component" value="Unassembled WGS sequence"/>
</dbReference>
<name>A0A2T3XQH7_9BURK</name>
<protein>
    <submittedName>
        <fullName evidence="4">DUF305 domain-containing protein</fullName>
    </submittedName>
</protein>
<evidence type="ECO:0000256" key="2">
    <source>
        <dbReference type="SAM" id="SignalP"/>
    </source>
</evidence>
<proteinExistence type="predicted"/>
<dbReference type="InterPro" id="IPR005183">
    <property type="entry name" value="DUF305_CopM-like"/>
</dbReference>
<comment type="caution">
    <text evidence="4">The sequence shown here is derived from an EMBL/GenBank/DDBJ whole genome shotgun (WGS) entry which is preliminary data.</text>
</comment>
<feature type="region of interest" description="Disordered" evidence="1">
    <location>
        <begin position="121"/>
        <end position="148"/>
    </location>
</feature>
<sequence>MSWIKTKTTAANRWRALRWPMLLVATAMATAAGALTPKEAFRAENDAAMDKMMTAMAVKPSGDIDRDFAAMMIPHHQGAIDMALAELRYGSNEQLRRIAQEIIVEQQQEIAAMRFALGEPLPPSVPSPTQVGVPAPRASTPEHHDHTH</sequence>
<feature type="chain" id="PRO_5015401415" evidence="2">
    <location>
        <begin position="32"/>
        <end position="148"/>
    </location>
</feature>